<gene>
    <name evidence="3" type="ORF">CSO01_15900</name>
</gene>
<name>A0A512PCD6_9CELL</name>
<comment type="caution">
    <text evidence="3">The sequence shown here is derived from an EMBL/GenBank/DDBJ whole genome shotgun (WGS) entry which is preliminary data.</text>
</comment>
<organism evidence="3 4">
    <name type="scientific">Cellulomonas soli</name>
    <dbReference type="NCBI Taxonomy" id="931535"/>
    <lineage>
        <taxon>Bacteria</taxon>
        <taxon>Bacillati</taxon>
        <taxon>Actinomycetota</taxon>
        <taxon>Actinomycetes</taxon>
        <taxon>Micrococcales</taxon>
        <taxon>Cellulomonadaceae</taxon>
        <taxon>Cellulomonas</taxon>
    </lineage>
</organism>
<evidence type="ECO:0000256" key="2">
    <source>
        <dbReference type="SAM" id="SignalP"/>
    </source>
</evidence>
<evidence type="ECO:0000313" key="4">
    <source>
        <dbReference type="Proteomes" id="UP000321798"/>
    </source>
</evidence>
<accession>A0A512PCD6</accession>
<feature type="compositionally biased region" description="Low complexity" evidence="1">
    <location>
        <begin position="29"/>
        <end position="51"/>
    </location>
</feature>
<evidence type="ECO:0000313" key="3">
    <source>
        <dbReference type="EMBL" id="GEP68875.1"/>
    </source>
</evidence>
<dbReference type="PROSITE" id="PS51257">
    <property type="entry name" value="PROKAR_LIPOPROTEIN"/>
    <property type="match status" value="1"/>
</dbReference>
<feature type="region of interest" description="Disordered" evidence="1">
    <location>
        <begin position="27"/>
        <end position="59"/>
    </location>
</feature>
<dbReference type="AlphaFoldDB" id="A0A512PCD6"/>
<proteinExistence type="predicted"/>
<keyword evidence="2" id="KW-0732">Signal</keyword>
<keyword evidence="4" id="KW-1185">Reference proteome</keyword>
<feature type="chain" id="PRO_5038512214" description="Lipoprotein" evidence="2">
    <location>
        <begin position="24"/>
        <end position="175"/>
    </location>
</feature>
<dbReference type="Proteomes" id="UP000321798">
    <property type="component" value="Unassembled WGS sequence"/>
</dbReference>
<dbReference type="EMBL" id="BKAL01000004">
    <property type="protein sequence ID" value="GEP68875.1"/>
    <property type="molecule type" value="Genomic_DNA"/>
</dbReference>
<dbReference type="RefSeq" id="WP_146952632.1">
    <property type="nucleotide sequence ID" value="NZ_BAABBJ010000003.1"/>
</dbReference>
<evidence type="ECO:0000256" key="1">
    <source>
        <dbReference type="SAM" id="MobiDB-lite"/>
    </source>
</evidence>
<protein>
    <recommendedName>
        <fullName evidence="5">Lipoprotein</fullName>
    </recommendedName>
</protein>
<reference evidence="3 4" key="1">
    <citation type="submission" date="2019-07" db="EMBL/GenBank/DDBJ databases">
        <title>Whole genome shotgun sequence of Cellulomonas soli NBRC 109434.</title>
        <authorList>
            <person name="Hosoyama A."/>
            <person name="Uohara A."/>
            <person name="Ohji S."/>
            <person name="Ichikawa N."/>
        </authorList>
    </citation>
    <scope>NUCLEOTIDE SEQUENCE [LARGE SCALE GENOMIC DNA]</scope>
    <source>
        <strain evidence="3 4">NBRC 109434</strain>
    </source>
</reference>
<feature type="signal peptide" evidence="2">
    <location>
        <begin position="1"/>
        <end position="23"/>
    </location>
</feature>
<evidence type="ECO:0008006" key="5">
    <source>
        <dbReference type="Google" id="ProtNLM"/>
    </source>
</evidence>
<sequence length="175" mass="18065">MISAQRVLPAVLLLALLSGCGGGSDDGFEPSPAASAATSTSPSASVVAEPSGDPLPQEPARDLAEFRSESVQCVVHDTSVECQLQEQPAYEVPAELLEYGPPCTDVWLEATETEGTLGCPGDVLSETVPNSELLPVGAVVSRNGFTCTLIEGGARCTNEVGGLIEITAEAYRLTS</sequence>